<keyword evidence="1 4" id="KW-0378">Hydrolase</keyword>
<dbReference type="GO" id="GO:0045820">
    <property type="term" value="P:negative regulation of glycolytic process"/>
    <property type="evidence" value="ECO:0007669"/>
    <property type="project" value="TreeGrafter"/>
</dbReference>
<dbReference type="PANTHER" id="PTHR46517">
    <property type="entry name" value="FRUCTOSE-2,6-BISPHOSPHATASE TIGAR"/>
    <property type="match status" value="1"/>
</dbReference>
<dbReference type="CDD" id="cd07067">
    <property type="entry name" value="HP_PGM_like"/>
    <property type="match status" value="1"/>
</dbReference>
<proteinExistence type="predicted"/>
<evidence type="ECO:0000256" key="1">
    <source>
        <dbReference type="ARBA" id="ARBA00022801"/>
    </source>
</evidence>
<protein>
    <submittedName>
        <fullName evidence="4">Histidine phosphatase family protein</fullName>
        <ecNumber evidence="4">3.1.3.-</ecNumber>
    </submittedName>
</protein>
<dbReference type="PANTHER" id="PTHR46517:SF1">
    <property type="entry name" value="FRUCTOSE-2,6-BISPHOSPHATASE TIGAR"/>
    <property type="match status" value="1"/>
</dbReference>
<dbReference type="GO" id="GO:0004331">
    <property type="term" value="F:fructose-2,6-bisphosphate 2-phosphatase activity"/>
    <property type="evidence" value="ECO:0007669"/>
    <property type="project" value="TreeGrafter"/>
</dbReference>
<dbReference type="SMART" id="SM00855">
    <property type="entry name" value="PGAM"/>
    <property type="match status" value="1"/>
</dbReference>
<accession>A0AAU8HRJ1</accession>
<sequence>MRLILVRHGQTKWNLQKKIQGSTDTELSQQGIEEGRLVAKRLSTWDIDYLYSSDLKRAAKTAQLISEYHPKPLPINYDIRLRESSFGKWEGLTMKQVKEKYLKQYKSREETPHVNIPDGESFKSFSQRLAGFITQKKSQHLNCNIVAVAHSAVIKTILHNYLNLNWTTTKNSIYLSNCSISVLKFLPSKVVLERHNDTAHFENNELKEVPRH</sequence>
<dbReference type="InterPro" id="IPR013078">
    <property type="entry name" value="His_Pase_superF_clade-1"/>
</dbReference>
<dbReference type="EC" id="3.1.3.-" evidence="4"/>
<dbReference type="RefSeq" id="WP_353892521.1">
    <property type="nucleotide sequence ID" value="NZ_CP159485.1"/>
</dbReference>
<dbReference type="Gene3D" id="3.40.50.1240">
    <property type="entry name" value="Phosphoglycerate mutase-like"/>
    <property type="match status" value="1"/>
</dbReference>
<dbReference type="PROSITE" id="PS00175">
    <property type="entry name" value="PG_MUTASE"/>
    <property type="match status" value="1"/>
</dbReference>
<dbReference type="SUPFAM" id="SSF53254">
    <property type="entry name" value="Phosphoglycerate mutase-like"/>
    <property type="match status" value="1"/>
</dbReference>
<dbReference type="GO" id="GO:0005829">
    <property type="term" value="C:cytosol"/>
    <property type="evidence" value="ECO:0007669"/>
    <property type="project" value="TreeGrafter"/>
</dbReference>
<feature type="binding site" evidence="3">
    <location>
        <position position="57"/>
    </location>
    <ligand>
        <name>substrate</name>
    </ligand>
</feature>
<dbReference type="InterPro" id="IPR001345">
    <property type="entry name" value="PG/BPGM_mutase_AS"/>
</dbReference>
<dbReference type="GO" id="GO:0043456">
    <property type="term" value="P:regulation of pentose-phosphate shunt"/>
    <property type="evidence" value="ECO:0007669"/>
    <property type="project" value="TreeGrafter"/>
</dbReference>
<feature type="active site" description="Proton donor/acceptor" evidence="2">
    <location>
        <position position="83"/>
    </location>
</feature>
<reference evidence="4" key="1">
    <citation type="journal article" date="2018" name="Antonie Van Leeuwenhoek">
        <title>Proteinivorax hydrogeniformans sp. nov., an anaerobic, haloalkaliphilic bacterium fermenting proteinaceous compounds with high hydrogen production.</title>
        <authorList>
            <person name="Boltyanskaya Y."/>
            <person name="Detkova E."/>
            <person name="Pimenov N."/>
            <person name="Kevbrin V."/>
        </authorList>
    </citation>
    <scope>NUCLEOTIDE SEQUENCE</scope>
    <source>
        <strain evidence="4">Z-710</strain>
    </source>
</reference>
<evidence type="ECO:0000256" key="3">
    <source>
        <dbReference type="PIRSR" id="PIRSR613078-2"/>
    </source>
</evidence>
<dbReference type="EMBL" id="CP159485">
    <property type="protein sequence ID" value="XCI27944.1"/>
    <property type="molecule type" value="Genomic_DNA"/>
</dbReference>
<organism evidence="4">
    <name type="scientific">Proteinivorax hydrogeniformans</name>
    <dbReference type="NCBI Taxonomy" id="1826727"/>
    <lineage>
        <taxon>Bacteria</taxon>
        <taxon>Bacillati</taxon>
        <taxon>Bacillota</taxon>
        <taxon>Clostridia</taxon>
        <taxon>Eubacteriales</taxon>
        <taxon>Proteinivoracaceae</taxon>
        <taxon>Proteinivorax</taxon>
    </lineage>
</organism>
<evidence type="ECO:0000256" key="2">
    <source>
        <dbReference type="PIRSR" id="PIRSR613078-1"/>
    </source>
</evidence>
<name>A0AAU8HRJ1_9FIRM</name>
<feature type="binding site" evidence="3">
    <location>
        <begin position="7"/>
        <end position="14"/>
    </location>
    <ligand>
        <name>substrate</name>
    </ligand>
</feature>
<reference evidence="4" key="2">
    <citation type="submission" date="2024-06" db="EMBL/GenBank/DDBJ databases">
        <authorList>
            <person name="Petrova K.O."/>
            <person name="Toshchakov S.V."/>
            <person name="Boltjanskaja Y.V."/>
            <person name="Kevbrin V.V."/>
        </authorList>
    </citation>
    <scope>NUCLEOTIDE SEQUENCE</scope>
    <source>
        <strain evidence="4">Z-710</strain>
    </source>
</reference>
<gene>
    <name evidence="4" type="ORF">PRVXH_001873</name>
</gene>
<dbReference type="AlphaFoldDB" id="A0AAU8HRJ1"/>
<dbReference type="InterPro" id="IPR029033">
    <property type="entry name" value="His_PPase_superfam"/>
</dbReference>
<dbReference type="InterPro" id="IPR051695">
    <property type="entry name" value="Phosphoglycerate_Mutase"/>
</dbReference>
<dbReference type="Pfam" id="PF00300">
    <property type="entry name" value="His_Phos_1"/>
    <property type="match status" value="1"/>
</dbReference>
<feature type="active site" description="Tele-phosphohistidine intermediate" evidence="2">
    <location>
        <position position="8"/>
    </location>
</feature>
<evidence type="ECO:0000313" key="4">
    <source>
        <dbReference type="EMBL" id="XCI27944.1"/>
    </source>
</evidence>